<dbReference type="Gene3D" id="3.30.70.120">
    <property type="match status" value="1"/>
</dbReference>
<dbReference type="InterPro" id="IPR015867">
    <property type="entry name" value="N-reg_PII/ATP_PRibTrfase_C"/>
</dbReference>
<sequence length="107" mass="11907">MPRFQAAVILITAPNRAEAETIGRALLEQRLAACVQYESIDSDYIWNGGLCRDTEIRLTAKSAASLFKKTAKTVRALSSYDCPQILMLPVCGGSKDYLRWLQKQLAL</sequence>
<dbReference type="OrthoDB" id="37622at2"/>
<proteinExistence type="inferred from homology"/>
<dbReference type="PANTHER" id="PTHR23419">
    <property type="entry name" value="DIVALENT CATION TOLERANCE CUTA-RELATED"/>
    <property type="match status" value="1"/>
</dbReference>
<dbReference type="Pfam" id="PF03091">
    <property type="entry name" value="CutA1"/>
    <property type="match status" value="1"/>
</dbReference>
<name>F2BCG8_9NEIS</name>
<accession>F2BCG8</accession>
<dbReference type="GO" id="GO:0010038">
    <property type="term" value="P:response to metal ion"/>
    <property type="evidence" value="ECO:0007669"/>
    <property type="project" value="InterPro"/>
</dbReference>
<comment type="caution">
    <text evidence="2">The sequence shown here is derived from an EMBL/GenBank/DDBJ whole genome shotgun (WGS) entry which is preliminary data.</text>
</comment>
<evidence type="ECO:0000256" key="1">
    <source>
        <dbReference type="ARBA" id="ARBA00010169"/>
    </source>
</evidence>
<evidence type="ECO:0000313" key="3">
    <source>
        <dbReference type="Proteomes" id="UP000004105"/>
    </source>
</evidence>
<dbReference type="InterPro" id="IPR011322">
    <property type="entry name" value="N-reg_PII-like_a/b"/>
</dbReference>
<dbReference type="Proteomes" id="UP000004105">
    <property type="component" value="Unassembled WGS sequence"/>
</dbReference>
<comment type="similarity">
    <text evidence="1">Belongs to the CutA family.</text>
</comment>
<protein>
    <submittedName>
        <fullName evidence="2">Divalent cation tolerance protein CutA</fullName>
    </submittedName>
</protein>
<dbReference type="EMBL" id="AFAY01000029">
    <property type="protein sequence ID" value="EGF10952.1"/>
    <property type="molecule type" value="Genomic_DNA"/>
</dbReference>
<dbReference type="InterPro" id="IPR004323">
    <property type="entry name" value="Ion_tolerance_CutA"/>
</dbReference>
<dbReference type="GO" id="GO:0005507">
    <property type="term" value="F:copper ion binding"/>
    <property type="evidence" value="ECO:0007669"/>
    <property type="project" value="TreeGrafter"/>
</dbReference>
<organism evidence="2 3">
    <name type="scientific">Neisseria bacilliformis ATCC BAA-1200</name>
    <dbReference type="NCBI Taxonomy" id="888742"/>
    <lineage>
        <taxon>Bacteria</taxon>
        <taxon>Pseudomonadati</taxon>
        <taxon>Pseudomonadota</taxon>
        <taxon>Betaproteobacteria</taxon>
        <taxon>Neisseriales</taxon>
        <taxon>Neisseriaceae</taxon>
        <taxon>Neisseria</taxon>
    </lineage>
</organism>
<dbReference type="RefSeq" id="WP_007342432.1">
    <property type="nucleotide sequence ID" value="NZ_GL878494.1"/>
</dbReference>
<reference evidence="2 3" key="1">
    <citation type="submission" date="2011-02" db="EMBL/GenBank/DDBJ databases">
        <authorList>
            <person name="Muzny D."/>
            <person name="Qin X."/>
            <person name="Deng J."/>
            <person name="Jiang H."/>
            <person name="Liu Y."/>
            <person name="Qu J."/>
            <person name="Song X.-Z."/>
            <person name="Zhang L."/>
            <person name="Thornton R."/>
            <person name="Coyle M."/>
            <person name="Francisco L."/>
            <person name="Jackson L."/>
            <person name="Javaid M."/>
            <person name="Korchina V."/>
            <person name="Kovar C."/>
            <person name="Mata R."/>
            <person name="Mathew T."/>
            <person name="Ngo R."/>
            <person name="Nguyen L."/>
            <person name="Nguyen N."/>
            <person name="Okwuonu G."/>
            <person name="Ongeri F."/>
            <person name="Pham C."/>
            <person name="Simmons D."/>
            <person name="Wilczek-Boney K."/>
            <person name="Hale W."/>
            <person name="Jakkamsetti A."/>
            <person name="Pham P."/>
            <person name="Ruth R."/>
            <person name="San Lucas F."/>
            <person name="Warren J."/>
            <person name="Zhang J."/>
            <person name="Zhao Z."/>
            <person name="Zhou C."/>
            <person name="Zhu D."/>
            <person name="Lee S."/>
            <person name="Bess C."/>
            <person name="Blankenburg K."/>
            <person name="Forbes L."/>
            <person name="Fu Q."/>
            <person name="Gubbala S."/>
            <person name="Hirani K."/>
            <person name="Jayaseelan J.C."/>
            <person name="Lara F."/>
            <person name="Munidasa M."/>
            <person name="Palculict T."/>
            <person name="Patil S."/>
            <person name="Pu L.-L."/>
            <person name="Saada N."/>
            <person name="Tang L."/>
            <person name="Weissenberger G."/>
            <person name="Zhu Y."/>
            <person name="Hemphill L."/>
            <person name="Shang Y."/>
            <person name="Youmans B."/>
            <person name="Ayvaz T."/>
            <person name="Ross M."/>
            <person name="Santibanez J."/>
            <person name="Aqrawi P."/>
            <person name="Gross S."/>
            <person name="Joshi V."/>
            <person name="Fowler G."/>
            <person name="Nazareth L."/>
            <person name="Reid J."/>
            <person name="Worley K."/>
            <person name="Petrosino J."/>
            <person name="Highlander S."/>
            <person name="Gibbs R."/>
        </authorList>
    </citation>
    <scope>NUCLEOTIDE SEQUENCE [LARGE SCALE GENOMIC DNA]</scope>
    <source>
        <strain evidence="2 3">ATCC BAA-1200</strain>
    </source>
</reference>
<dbReference type="PANTHER" id="PTHR23419:SF8">
    <property type="entry name" value="FI09726P"/>
    <property type="match status" value="1"/>
</dbReference>
<evidence type="ECO:0000313" key="2">
    <source>
        <dbReference type="EMBL" id="EGF10952.1"/>
    </source>
</evidence>
<dbReference type="HOGENOM" id="CLU_098807_2_0_4"/>
<keyword evidence="3" id="KW-1185">Reference proteome</keyword>
<dbReference type="AlphaFoldDB" id="F2BCG8"/>
<dbReference type="STRING" id="267212.GCA_001063965_00310"/>
<dbReference type="SUPFAM" id="SSF54913">
    <property type="entry name" value="GlnB-like"/>
    <property type="match status" value="1"/>
</dbReference>
<gene>
    <name evidence="2" type="primary">cutA</name>
    <name evidence="2" type="ORF">HMPREF9123_1423</name>
</gene>